<sequence>MKIIVENKGQQQSVRYVVDVDRCCGCKRCIRRCQEDVWQWDAGTEHAYPRYPDDCVLCYQCEMDCLNSVIDIQVISPLQVDPLEYSAGLIALDQE</sequence>
<dbReference type="HOGENOM" id="CLU_2435712_0_0_11"/>
<reference evidence="2" key="1">
    <citation type="submission" date="2009-10" db="EMBL/GenBank/DDBJ databases">
        <authorList>
            <person name="Weinstock G."/>
            <person name="Sodergren E."/>
            <person name="Clifton S."/>
            <person name="Fulton L."/>
            <person name="Fulton B."/>
            <person name="Courtney L."/>
            <person name="Fronick C."/>
            <person name="Harrison M."/>
            <person name="Strong C."/>
            <person name="Farmer C."/>
            <person name="Delahaunty K."/>
            <person name="Markovic C."/>
            <person name="Hall O."/>
            <person name="Minx P."/>
            <person name="Tomlinson C."/>
            <person name="Mitreva M."/>
            <person name="Nelson J."/>
            <person name="Hou S."/>
            <person name="Wollam A."/>
            <person name="Pepin K.H."/>
            <person name="Johnson M."/>
            <person name="Bhonagiri V."/>
            <person name="Nash W.E."/>
            <person name="Warren W."/>
            <person name="Chinwalla A."/>
            <person name="Mardis E.R."/>
            <person name="Wilson R.K."/>
        </authorList>
    </citation>
    <scope>NUCLEOTIDE SEQUENCE [LARGE SCALE GENOMIC DNA]</scope>
    <source>
        <strain evidence="2">ATCC 700122</strain>
    </source>
</reference>
<accession>D0WII0</accession>
<evidence type="ECO:0000259" key="1">
    <source>
        <dbReference type="PROSITE" id="PS51379"/>
    </source>
</evidence>
<dbReference type="GeneID" id="85008249"/>
<evidence type="ECO:0000313" key="3">
    <source>
        <dbReference type="Proteomes" id="UP000006001"/>
    </source>
</evidence>
<dbReference type="InterPro" id="IPR017896">
    <property type="entry name" value="4Fe4S_Fe-S-bd"/>
</dbReference>
<feature type="domain" description="4Fe-4S ferredoxin-type" evidence="1">
    <location>
        <begin position="14"/>
        <end position="43"/>
    </location>
</feature>
<dbReference type="RefSeq" id="WP_006362916.1">
    <property type="nucleotide sequence ID" value="NZ_GG700631.1"/>
</dbReference>
<organism evidence="2 3">
    <name type="scientific">Slackia exigua (strain ATCC 700122 / DSM 15923 / CIP 105133 / JCM 11022 / KCTC 5966 / S-7)</name>
    <dbReference type="NCBI Taxonomy" id="649764"/>
    <lineage>
        <taxon>Bacteria</taxon>
        <taxon>Bacillati</taxon>
        <taxon>Actinomycetota</taxon>
        <taxon>Coriobacteriia</taxon>
        <taxon>Eggerthellales</taxon>
        <taxon>Eggerthellaceae</taxon>
        <taxon>Slackia</taxon>
    </lineage>
</organism>
<name>D0WII0_SLAES</name>
<dbReference type="AlphaFoldDB" id="D0WII0"/>
<dbReference type="Gene3D" id="3.30.70.20">
    <property type="match status" value="1"/>
</dbReference>
<protein>
    <submittedName>
        <fullName evidence="2">4Fe-4S binding domain protein</fullName>
    </submittedName>
</protein>
<dbReference type="STRING" id="649764.HMPREF0762_01655"/>
<dbReference type="EMBL" id="ACUX02000016">
    <property type="protein sequence ID" value="EEZ60847.1"/>
    <property type="molecule type" value="Genomic_DNA"/>
</dbReference>
<dbReference type="PROSITE" id="PS51379">
    <property type="entry name" value="4FE4S_FER_2"/>
    <property type="match status" value="1"/>
</dbReference>
<dbReference type="Proteomes" id="UP000006001">
    <property type="component" value="Unassembled WGS sequence"/>
</dbReference>
<proteinExistence type="predicted"/>
<comment type="caution">
    <text evidence="2">The sequence shown here is derived from an EMBL/GenBank/DDBJ whole genome shotgun (WGS) entry which is preliminary data.</text>
</comment>
<evidence type="ECO:0000313" key="2">
    <source>
        <dbReference type="EMBL" id="EEZ60847.1"/>
    </source>
</evidence>
<gene>
    <name evidence="2" type="ORF">HMPREF0762_01655</name>
</gene>
<keyword evidence="3" id="KW-1185">Reference proteome</keyword>
<dbReference type="SUPFAM" id="SSF54862">
    <property type="entry name" value="4Fe-4S ferredoxins"/>
    <property type="match status" value="1"/>
</dbReference>
<dbReference type="OrthoDB" id="2083984at2"/>